<dbReference type="OrthoDB" id="1895098at2759"/>
<organism evidence="1 2">
    <name type="scientific">Coptis chinensis</name>
    <dbReference type="NCBI Taxonomy" id="261450"/>
    <lineage>
        <taxon>Eukaryota</taxon>
        <taxon>Viridiplantae</taxon>
        <taxon>Streptophyta</taxon>
        <taxon>Embryophyta</taxon>
        <taxon>Tracheophyta</taxon>
        <taxon>Spermatophyta</taxon>
        <taxon>Magnoliopsida</taxon>
        <taxon>Ranunculales</taxon>
        <taxon>Ranunculaceae</taxon>
        <taxon>Coptidoideae</taxon>
        <taxon>Coptis</taxon>
    </lineage>
</organism>
<keyword evidence="2" id="KW-1185">Reference proteome</keyword>
<gene>
    <name evidence="1" type="ORF">IFM89_012569</name>
</gene>
<sequence>MTKSGKKWNVDLLKMTCRKFVVSGKLQGIPYVHTVVVIRKRRDKWIQYTSPFFSIDSFKKTYAGYVMPIENVEDWKVPDKMVFPPPFESKSLVDPRSRG</sequence>
<name>A0A835H4N8_9MAGN</name>
<proteinExistence type="predicted"/>
<dbReference type="AlphaFoldDB" id="A0A835H4N8"/>
<dbReference type="EMBL" id="JADFTS010000008">
    <property type="protein sequence ID" value="KAF9592140.1"/>
    <property type="molecule type" value="Genomic_DNA"/>
</dbReference>
<protein>
    <submittedName>
        <fullName evidence="1">Uncharacterized protein</fullName>
    </submittedName>
</protein>
<evidence type="ECO:0000313" key="1">
    <source>
        <dbReference type="EMBL" id="KAF9592140.1"/>
    </source>
</evidence>
<accession>A0A835H4N8</accession>
<reference evidence="1 2" key="1">
    <citation type="submission" date="2020-10" db="EMBL/GenBank/DDBJ databases">
        <title>The Coptis chinensis genome and diversification of protoberbering-type alkaloids.</title>
        <authorList>
            <person name="Wang B."/>
            <person name="Shu S."/>
            <person name="Song C."/>
            <person name="Liu Y."/>
        </authorList>
    </citation>
    <scope>NUCLEOTIDE SEQUENCE [LARGE SCALE GENOMIC DNA]</scope>
    <source>
        <strain evidence="1">HL-2020</strain>
        <tissue evidence="1">Leaf</tissue>
    </source>
</reference>
<comment type="caution">
    <text evidence="1">The sequence shown here is derived from an EMBL/GenBank/DDBJ whole genome shotgun (WGS) entry which is preliminary data.</text>
</comment>
<evidence type="ECO:0000313" key="2">
    <source>
        <dbReference type="Proteomes" id="UP000631114"/>
    </source>
</evidence>
<dbReference type="Proteomes" id="UP000631114">
    <property type="component" value="Unassembled WGS sequence"/>
</dbReference>